<evidence type="ECO:0000256" key="2">
    <source>
        <dbReference type="ARBA" id="ARBA00022679"/>
    </source>
</evidence>
<evidence type="ECO:0000256" key="4">
    <source>
        <dbReference type="PROSITE-ProRule" id="PRU01024"/>
    </source>
</evidence>
<evidence type="ECO:0000313" key="7">
    <source>
        <dbReference type="EMBL" id="CAD9697385.1"/>
    </source>
</evidence>
<reference evidence="6" key="1">
    <citation type="submission" date="2021-01" db="EMBL/GenBank/DDBJ databases">
        <authorList>
            <person name="Corre E."/>
            <person name="Pelletier E."/>
            <person name="Niang G."/>
            <person name="Scheremetjew M."/>
            <person name="Finn R."/>
            <person name="Kale V."/>
            <person name="Holt S."/>
            <person name="Cochrane G."/>
            <person name="Meng A."/>
            <person name="Brown T."/>
            <person name="Cohen L."/>
        </authorList>
    </citation>
    <scope>NUCLEOTIDE SEQUENCE</scope>
    <source>
        <strain evidence="6">CCMP1452</strain>
    </source>
</reference>
<evidence type="ECO:0000313" key="6">
    <source>
        <dbReference type="EMBL" id="CAD9697383.1"/>
    </source>
</evidence>
<keyword evidence="2 4" id="KW-0808">Transferase</keyword>
<keyword evidence="3 4" id="KW-0949">S-adenosyl-L-methionine</keyword>
<dbReference type="InterPro" id="IPR045850">
    <property type="entry name" value="TRM2_met"/>
</dbReference>
<feature type="active site" description="Nucleophile" evidence="4">
    <location>
        <position position="188"/>
    </location>
</feature>
<feature type="binding site" evidence="4">
    <location>
        <position position="160"/>
    </location>
    <ligand>
        <name>S-adenosyl-L-methionine</name>
        <dbReference type="ChEBI" id="CHEBI:59789"/>
    </ligand>
</feature>
<dbReference type="Pfam" id="PF13847">
    <property type="entry name" value="Methyltransf_31"/>
    <property type="match status" value="1"/>
</dbReference>
<comment type="caution">
    <text evidence="4">Lacks conserved residue(s) required for the propagation of feature annotation.</text>
</comment>
<dbReference type="PANTHER" id="PTHR45904:SF2">
    <property type="entry name" value="TRNA (URACIL-5-)-METHYLTRANSFERASE HOMOLOG A"/>
    <property type="match status" value="1"/>
</dbReference>
<dbReference type="GO" id="GO:0003723">
    <property type="term" value="F:RNA binding"/>
    <property type="evidence" value="ECO:0007669"/>
    <property type="project" value="TreeGrafter"/>
</dbReference>
<keyword evidence="1 4" id="KW-0489">Methyltransferase</keyword>
<feature type="binding site" evidence="4">
    <location>
        <position position="52"/>
    </location>
    <ligand>
        <name>S-adenosyl-L-methionine</name>
        <dbReference type="ChEBI" id="CHEBI:59789"/>
    </ligand>
</feature>
<feature type="domain" description="Methyltransferase" evidence="5">
    <location>
        <begin position="77"/>
        <end position="194"/>
    </location>
</feature>
<feature type="binding site" evidence="4">
    <location>
        <position position="108"/>
    </location>
    <ligand>
        <name>S-adenosyl-L-methionine</name>
        <dbReference type="ChEBI" id="CHEBI:59789"/>
    </ligand>
</feature>
<sequence>MNMKVTSIFFQSYAGLSNPSPDHPVQHVFGKTSMDEKLGKCIFQISPGAFFQVTTEGAEVLYDVVVKNVKEVTENPKDTVLFDVCCGTGTIGLTCMKEGAVGKVVGIDISEPAIKDAKINAEKNGYSGSDDVARFVASRAELVMAEETRKVDCAMVAVVDPARDGLHSDVLRALRNKRKIQRIVYVSCNPTGSLIKDAAAFCAPPTKKYREAPFKITSAQPVDMFPYTPHCEMVLVFDRMTEEELAIENATESVK</sequence>
<evidence type="ECO:0000256" key="1">
    <source>
        <dbReference type="ARBA" id="ARBA00022603"/>
    </source>
</evidence>
<dbReference type="InterPro" id="IPR025714">
    <property type="entry name" value="Methyltranfer_dom"/>
</dbReference>
<dbReference type="SUPFAM" id="SSF53335">
    <property type="entry name" value="S-adenosyl-L-methionine-dependent methyltransferases"/>
    <property type="match status" value="1"/>
</dbReference>
<dbReference type="EMBL" id="HBHI01027871">
    <property type="protein sequence ID" value="CAD9697385.1"/>
    <property type="molecule type" value="Transcribed_RNA"/>
</dbReference>
<dbReference type="GO" id="GO:0032259">
    <property type="term" value="P:methylation"/>
    <property type="evidence" value="ECO:0007669"/>
    <property type="project" value="UniProtKB-KW"/>
</dbReference>
<proteinExistence type="inferred from homology"/>
<organism evidence="6">
    <name type="scientific">Eucampia antarctica</name>
    <dbReference type="NCBI Taxonomy" id="49252"/>
    <lineage>
        <taxon>Eukaryota</taxon>
        <taxon>Sar</taxon>
        <taxon>Stramenopiles</taxon>
        <taxon>Ochrophyta</taxon>
        <taxon>Bacillariophyta</taxon>
        <taxon>Mediophyceae</taxon>
        <taxon>Biddulphiophycidae</taxon>
        <taxon>Hemiaulales</taxon>
        <taxon>Hemiaulaceae</taxon>
        <taxon>Eucampia</taxon>
    </lineage>
</organism>
<evidence type="ECO:0000256" key="3">
    <source>
        <dbReference type="ARBA" id="ARBA00022691"/>
    </source>
</evidence>
<dbReference type="EMBL" id="HBHI01027870">
    <property type="protein sequence ID" value="CAD9697383.1"/>
    <property type="molecule type" value="Transcribed_RNA"/>
</dbReference>
<dbReference type="InterPro" id="IPR029063">
    <property type="entry name" value="SAM-dependent_MTases_sf"/>
</dbReference>
<dbReference type="Gene3D" id="3.40.50.150">
    <property type="entry name" value="Vaccinia Virus protein VP39"/>
    <property type="match status" value="1"/>
</dbReference>
<accession>A0A6U0TIE3</accession>
<dbReference type="CDD" id="cd02440">
    <property type="entry name" value="AdoMet_MTases"/>
    <property type="match status" value="1"/>
</dbReference>
<dbReference type="PROSITE" id="PS51687">
    <property type="entry name" value="SAM_MT_RNA_M5U"/>
    <property type="match status" value="1"/>
</dbReference>
<dbReference type="GO" id="GO:0008173">
    <property type="term" value="F:RNA methyltransferase activity"/>
    <property type="evidence" value="ECO:0007669"/>
    <property type="project" value="InterPro"/>
</dbReference>
<gene>
    <name evidence="6" type="ORF">EANT1437_LOCUS14278</name>
    <name evidence="7" type="ORF">EANT1437_LOCUS14279</name>
</gene>
<dbReference type="InterPro" id="IPR010280">
    <property type="entry name" value="U5_MeTrfase_fam"/>
</dbReference>
<name>A0A6U0TIE3_9STRA</name>
<evidence type="ECO:0000259" key="5">
    <source>
        <dbReference type="Pfam" id="PF13847"/>
    </source>
</evidence>
<dbReference type="AlphaFoldDB" id="A0A6U0TIE3"/>
<dbReference type="GO" id="GO:0006396">
    <property type="term" value="P:RNA processing"/>
    <property type="evidence" value="ECO:0007669"/>
    <property type="project" value="InterPro"/>
</dbReference>
<protein>
    <recommendedName>
        <fullName evidence="5">Methyltransferase domain-containing protein</fullName>
    </recommendedName>
</protein>
<dbReference type="PANTHER" id="PTHR45904">
    <property type="entry name" value="TRNA (URACIL-5-)-METHYLTRANSFERASE"/>
    <property type="match status" value="1"/>
</dbReference>
<comment type="similarity">
    <text evidence="4">Belongs to the class I-like SAM-binding methyltransferase superfamily. RNA M5U methyltransferase family.</text>
</comment>